<protein>
    <submittedName>
        <fullName evidence="1">Uncharacterized protein</fullName>
    </submittedName>
</protein>
<gene>
    <name evidence="1" type="ORF">LOK49_LG08G01357</name>
</gene>
<accession>A0ACC0GNH2</accession>
<proteinExistence type="predicted"/>
<comment type="caution">
    <text evidence="1">The sequence shown here is derived from an EMBL/GenBank/DDBJ whole genome shotgun (WGS) entry which is preliminary data.</text>
</comment>
<evidence type="ECO:0000313" key="2">
    <source>
        <dbReference type="Proteomes" id="UP001060215"/>
    </source>
</evidence>
<dbReference type="EMBL" id="CM045766">
    <property type="protein sequence ID" value="KAI8002748.1"/>
    <property type="molecule type" value="Genomic_DNA"/>
</dbReference>
<sequence length="156" mass="18002">MWSNIAFISTDDDCCSSMGSNTILSSPLKDKNKSTSIAMHNVTEEELTLREELAKEIEKELEREIMEGILVLVRRLSDLKAKQITRGLNNFHLDEFLGELYGSNSCTLCKIGGHVSPRHMSQQSPPRNVYEEDLDMESTTEKWSYRRKELERWLSM</sequence>
<dbReference type="Proteomes" id="UP001060215">
    <property type="component" value="Chromosome 9"/>
</dbReference>
<evidence type="ECO:0000313" key="1">
    <source>
        <dbReference type="EMBL" id="KAI8002748.1"/>
    </source>
</evidence>
<name>A0ACC0GNH2_9ERIC</name>
<keyword evidence="2" id="KW-1185">Reference proteome</keyword>
<organism evidence="1 2">
    <name type="scientific">Camellia lanceoleosa</name>
    <dbReference type="NCBI Taxonomy" id="1840588"/>
    <lineage>
        <taxon>Eukaryota</taxon>
        <taxon>Viridiplantae</taxon>
        <taxon>Streptophyta</taxon>
        <taxon>Embryophyta</taxon>
        <taxon>Tracheophyta</taxon>
        <taxon>Spermatophyta</taxon>
        <taxon>Magnoliopsida</taxon>
        <taxon>eudicotyledons</taxon>
        <taxon>Gunneridae</taxon>
        <taxon>Pentapetalae</taxon>
        <taxon>asterids</taxon>
        <taxon>Ericales</taxon>
        <taxon>Theaceae</taxon>
        <taxon>Camellia</taxon>
    </lineage>
</organism>
<reference evidence="1 2" key="1">
    <citation type="journal article" date="2022" name="Plant J.">
        <title>Chromosome-level genome of Camellia lanceoleosa provides a valuable resource for understanding genome evolution and self-incompatibility.</title>
        <authorList>
            <person name="Gong W."/>
            <person name="Xiao S."/>
            <person name="Wang L."/>
            <person name="Liao Z."/>
            <person name="Chang Y."/>
            <person name="Mo W."/>
            <person name="Hu G."/>
            <person name="Li W."/>
            <person name="Zhao G."/>
            <person name="Zhu H."/>
            <person name="Hu X."/>
            <person name="Ji K."/>
            <person name="Xiang X."/>
            <person name="Song Q."/>
            <person name="Yuan D."/>
            <person name="Jin S."/>
            <person name="Zhang L."/>
        </authorList>
    </citation>
    <scope>NUCLEOTIDE SEQUENCE [LARGE SCALE GENOMIC DNA]</scope>
    <source>
        <strain evidence="1">SQ_2022a</strain>
    </source>
</reference>